<dbReference type="Proteomes" id="UP000030764">
    <property type="component" value="Unassembled WGS sequence"/>
</dbReference>
<keyword evidence="1" id="KW-0175">Coiled coil</keyword>
<dbReference type="AlphaFoldDB" id="A0A085MA86"/>
<evidence type="ECO:0000313" key="2">
    <source>
        <dbReference type="EMBL" id="KFD54132.1"/>
    </source>
</evidence>
<name>A0A085MA86_9BILA</name>
<evidence type="ECO:0000313" key="3">
    <source>
        <dbReference type="Proteomes" id="UP000030764"/>
    </source>
</evidence>
<evidence type="ECO:0000256" key="1">
    <source>
        <dbReference type="SAM" id="Coils"/>
    </source>
</evidence>
<gene>
    <name evidence="2" type="ORF">M513_04909</name>
</gene>
<organism evidence="2 3">
    <name type="scientific">Trichuris suis</name>
    <name type="common">pig whipworm</name>
    <dbReference type="NCBI Taxonomy" id="68888"/>
    <lineage>
        <taxon>Eukaryota</taxon>
        <taxon>Metazoa</taxon>
        <taxon>Ecdysozoa</taxon>
        <taxon>Nematoda</taxon>
        <taxon>Enoplea</taxon>
        <taxon>Dorylaimia</taxon>
        <taxon>Trichinellida</taxon>
        <taxon>Trichuridae</taxon>
        <taxon>Trichuris</taxon>
    </lineage>
</organism>
<accession>A0A085MA86</accession>
<reference evidence="2 3" key="1">
    <citation type="journal article" date="2014" name="Nat. Genet.">
        <title>Genome and transcriptome of the porcine whipworm Trichuris suis.</title>
        <authorList>
            <person name="Jex A.R."/>
            <person name="Nejsum P."/>
            <person name="Schwarz E.M."/>
            <person name="Hu L."/>
            <person name="Young N.D."/>
            <person name="Hall R.S."/>
            <person name="Korhonen P.K."/>
            <person name="Liao S."/>
            <person name="Thamsborg S."/>
            <person name="Xia J."/>
            <person name="Xu P."/>
            <person name="Wang S."/>
            <person name="Scheerlinck J.P."/>
            <person name="Hofmann A."/>
            <person name="Sternberg P.W."/>
            <person name="Wang J."/>
            <person name="Gasser R.B."/>
        </authorList>
    </citation>
    <scope>NUCLEOTIDE SEQUENCE [LARGE SCALE GENOMIC DNA]</scope>
    <source>
        <strain evidence="2">DCEP-RM93M</strain>
    </source>
</reference>
<keyword evidence="3" id="KW-1185">Reference proteome</keyword>
<dbReference type="EMBL" id="KL363210">
    <property type="protein sequence ID" value="KFD54132.1"/>
    <property type="molecule type" value="Genomic_DNA"/>
</dbReference>
<sequence>MADRLPYWQKYRSAERSFTIAAGLNVLNKSLANQRLKEVNRELVTELNVLKEEIAKSKAEIRQLENENVRIKNEIARLERQKRAKLSRHPVRKTEKKFSDLGRFTVDTLERTSALTSRLRQITESFAIRRNDLQQTVDAYIEHCSSDDDSRQC</sequence>
<feature type="coiled-coil region" evidence="1">
    <location>
        <begin position="33"/>
        <end position="88"/>
    </location>
</feature>
<protein>
    <submittedName>
        <fullName evidence="2">Uncharacterized protein</fullName>
    </submittedName>
</protein>
<proteinExistence type="predicted"/>